<evidence type="ECO:0000313" key="1">
    <source>
        <dbReference type="EnsemblPlants" id="AVESA.00010b.r2.3AG0414090.1.CDS"/>
    </source>
</evidence>
<sequence length="371" mass="39384">MVPPQYGYFYPFCRLAAAANVTPSLAHVVALSDREQHTVSQELPTSNPNSLGNPNHSVQCHSLPPSARLLLRLPALEKLHSAQPIPSPNPPRLRPIVVRPGGGEVAGGMKILESPLMGEFVGYLKANWGGNSRVSQRRRRLRQLVAMVRVVADAAEGRAVRGSSLNRWIQLLRKEALQGQAVLDATSDPSAVVGSAKKFLAGVKALFVCSAEVDRLTDAVDALERLAGPGADLDIFLKVLHLDAAAAAAMDVDDDAPDPVRAVAAAHYGEEGSYSVASAPGGKRKRGGSSGVDQAEEGDGDGEAASHGRVVVDRAYRHKRRALAYRRHTSSGPPLAAGADRSVAVAKAMVRVRRRIGTPSLGQPFARISLQ</sequence>
<protein>
    <submittedName>
        <fullName evidence="1">Uncharacterized protein</fullName>
    </submittedName>
</protein>
<evidence type="ECO:0000313" key="2">
    <source>
        <dbReference type="Proteomes" id="UP001732700"/>
    </source>
</evidence>
<proteinExistence type="predicted"/>
<dbReference type="EnsemblPlants" id="AVESA.00010b.r2.3AG0414090.1">
    <property type="protein sequence ID" value="AVESA.00010b.r2.3AG0414090.1.CDS"/>
    <property type="gene ID" value="AVESA.00010b.r2.3AG0414090"/>
</dbReference>
<accession>A0ACD5VFM0</accession>
<dbReference type="Proteomes" id="UP001732700">
    <property type="component" value="Chromosome 3A"/>
</dbReference>
<organism evidence="1 2">
    <name type="scientific">Avena sativa</name>
    <name type="common">Oat</name>
    <dbReference type="NCBI Taxonomy" id="4498"/>
    <lineage>
        <taxon>Eukaryota</taxon>
        <taxon>Viridiplantae</taxon>
        <taxon>Streptophyta</taxon>
        <taxon>Embryophyta</taxon>
        <taxon>Tracheophyta</taxon>
        <taxon>Spermatophyta</taxon>
        <taxon>Magnoliopsida</taxon>
        <taxon>Liliopsida</taxon>
        <taxon>Poales</taxon>
        <taxon>Poaceae</taxon>
        <taxon>BOP clade</taxon>
        <taxon>Pooideae</taxon>
        <taxon>Poodae</taxon>
        <taxon>Poeae</taxon>
        <taxon>Poeae Chloroplast Group 1 (Aveneae type)</taxon>
        <taxon>Aveninae</taxon>
        <taxon>Avena</taxon>
    </lineage>
</organism>
<keyword evidence="2" id="KW-1185">Reference proteome</keyword>
<name>A0ACD5VFM0_AVESA</name>
<reference evidence="1" key="1">
    <citation type="submission" date="2021-05" db="EMBL/GenBank/DDBJ databases">
        <authorList>
            <person name="Scholz U."/>
            <person name="Mascher M."/>
            <person name="Fiebig A."/>
        </authorList>
    </citation>
    <scope>NUCLEOTIDE SEQUENCE [LARGE SCALE GENOMIC DNA]</scope>
</reference>
<reference evidence="1" key="2">
    <citation type="submission" date="2025-09" db="UniProtKB">
        <authorList>
            <consortium name="EnsemblPlants"/>
        </authorList>
    </citation>
    <scope>IDENTIFICATION</scope>
</reference>